<dbReference type="STRING" id="121845.A0A1S3DHV9"/>
<dbReference type="PaxDb" id="121845-A0A1S3DHV9"/>
<gene>
    <name evidence="3 4" type="primary">LOC103518780</name>
</gene>
<evidence type="ECO:0000313" key="4">
    <source>
        <dbReference type="RefSeq" id="XP_008482088.1"/>
    </source>
</evidence>
<name>A0A1S3DHV9_DIACI</name>
<organism evidence="2 3">
    <name type="scientific">Diaphorina citri</name>
    <name type="common">Asian citrus psyllid</name>
    <dbReference type="NCBI Taxonomy" id="121845"/>
    <lineage>
        <taxon>Eukaryota</taxon>
        <taxon>Metazoa</taxon>
        <taxon>Ecdysozoa</taxon>
        <taxon>Arthropoda</taxon>
        <taxon>Hexapoda</taxon>
        <taxon>Insecta</taxon>
        <taxon>Pterygota</taxon>
        <taxon>Neoptera</taxon>
        <taxon>Paraneoptera</taxon>
        <taxon>Hemiptera</taxon>
        <taxon>Sternorrhyncha</taxon>
        <taxon>Psylloidea</taxon>
        <taxon>Psyllidae</taxon>
        <taxon>Diaphorininae</taxon>
        <taxon>Diaphorina</taxon>
    </lineage>
</organism>
<dbReference type="InterPro" id="IPR013177">
    <property type="entry name" value="Ribosomal_mS38_C"/>
</dbReference>
<dbReference type="KEGG" id="dci:103518780"/>
<proteinExistence type="predicted"/>
<dbReference type="SMART" id="SM01155">
    <property type="entry name" value="DUF1713"/>
    <property type="match status" value="1"/>
</dbReference>
<dbReference type="RefSeq" id="XP_008482088.1">
    <property type="nucleotide sequence ID" value="XM_008483866.3"/>
</dbReference>
<sequence>MIQQLLKSILVRNSTVRGLTVLKNNPTTSAHHSMLLFSSMKCVGMDKSYSLPPLASTSTSVVLDNPVFNKNVKIDIPLMPFYIEKIDKLNERNNSIIEDPVIPSQAPEKHAIVMIIRRRRKMKKHKLKKLRIRMKFEWAKIRQRREMKKEKAFQLEMSTKVKEGERFSAEQYVENKLQLLHAEQLAESWKNVPESFIKEWTERKERHRNEKQAKESRKKALHSIYVKDWGVDFSKNQ</sequence>
<dbReference type="RefSeq" id="XP_008482087.1">
    <property type="nucleotide sequence ID" value="XM_008483865.3"/>
</dbReference>
<accession>A0A1S3DHV9</accession>
<keyword evidence="2" id="KW-1185">Reference proteome</keyword>
<evidence type="ECO:0000313" key="3">
    <source>
        <dbReference type="RefSeq" id="XP_008482087.1"/>
    </source>
</evidence>
<dbReference type="OrthoDB" id="6423950at2759"/>
<dbReference type="GeneID" id="103518780"/>
<evidence type="ECO:0000259" key="1">
    <source>
        <dbReference type="SMART" id="SM01155"/>
    </source>
</evidence>
<protein>
    <submittedName>
        <fullName evidence="3 4">Uncharacterized protein LOC103518780</fullName>
    </submittedName>
</protein>
<evidence type="ECO:0000313" key="2">
    <source>
        <dbReference type="Proteomes" id="UP000079169"/>
    </source>
</evidence>
<reference evidence="3 4" key="1">
    <citation type="submission" date="2025-04" db="UniProtKB">
        <authorList>
            <consortium name="RefSeq"/>
        </authorList>
    </citation>
    <scope>IDENTIFICATION</scope>
</reference>
<dbReference type="Proteomes" id="UP000079169">
    <property type="component" value="Unplaced"/>
</dbReference>
<dbReference type="Pfam" id="PF08213">
    <property type="entry name" value="COX24_C"/>
    <property type="match status" value="1"/>
</dbReference>
<dbReference type="AlphaFoldDB" id="A0A1S3DHV9"/>
<feature type="domain" description="Ribosomal protein mS38 C-terminal" evidence="1">
    <location>
        <begin position="110"/>
        <end position="143"/>
    </location>
</feature>